<evidence type="ECO:0000256" key="6">
    <source>
        <dbReference type="SAM" id="Phobius"/>
    </source>
</evidence>
<comment type="subcellular location">
    <subcellularLocation>
        <location evidence="1">Membrane</location>
        <topology evidence="1">Single-pass membrane protein</topology>
    </subcellularLocation>
</comment>
<dbReference type="EMBL" id="CAJVSB020000349">
    <property type="protein sequence ID" value="CAH2049773.1"/>
    <property type="molecule type" value="Genomic_DNA"/>
</dbReference>
<keyword evidence="9" id="KW-1185">Reference proteome</keyword>
<feature type="domain" description="Late embryogenesis abundant protein LEA-2 subgroup" evidence="7">
    <location>
        <begin position="117"/>
        <end position="186"/>
    </location>
</feature>
<dbReference type="PANTHER" id="PTHR31234:SF55">
    <property type="entry name" value="LATE EMBRYOGENESIS ABUNDANT (LEA) HYDROXYPROLINE-RICH GLYCOPROTEIN FAMILY"/>
    <property type="match status" value="1"/>
</dbReference>
<evidence type="ECO:0000256" key="5">
    <source>
        <dbReference type="SAM" id="MobiDB-lite"/>
    </source>
</evidence>
<keyword evidence="2 6" id="KW-0812">Transmembrane</keyword>
<dbReference type="AlphaFoldDB" id="A0AAU9RSS7"/>
<dbReference type="GO" id="GO:0098542">
    <property type="term" value="P:defense response to other organism"/>
    <property type="evidence" value="ECO:0007669"/>
    <property type="project" value="InterPro"/>
</dbReference>
<dbReference type="Pfam" id="PF03168">
    <property type="entry name" value="LEA_2"/>
    <property type="match status" value="1"/>
</dbReference>
<evidence type="ECO:0000259" key="7">
    <source>
        <dbReference type="Pfam" id="PF03168"/>
    </source>
</evidence>
<sequence length="245" mass="27098">MGDHSNSVPPATGYPATGYPRPPPYSHSSAAGTAYPYGAPPPRTAYYQQPYPSPRATFLRRLFAILVATLIIAGTIVFIIWIVLRPRLPHFQVDSVTLSNFNLSSSSLITGNWDVRFTVRNPNHKLSLYYDNIDAFIYYKGESLAETTLPPFVQGKKNQTAMRATFAASSAYVDKWVVDDINGDKAKGASVSFNARMLARIRYKSGLWARRRFWRIYCGELPVSLSANGTGGTLVGGTKECRVGF</sequence>
<organism evidence="8 9">
    <name type="scientific">Thlaspi arvense</name>
    <name type="common">Field penny-cress</name>
    <dbReference type="NCBI Taxonomy" id="13288"/>
    <lineage>
        <taxon>Eukaryota</taxon>
        <taxon>Viridiplantae</taxon>
        <taxon>Streptophyta</taxon>
        <taxon>Embryophyta</taxon>
        <taxon>Tracheophyta</taxon>
        <taxon>Spermatophyta</taxon>
        <taxon>Magnoliopsida</taxon>
        <taxon>eudicotyledons</taxon>
        <taxon>Gunneridae</taxon>
        <taxon>Pentapetalae</taxon>
        <taxon>rosids</taxon>
        <taxon>malvids</taxon>
        <taxon>Brassicales</taxon>
        <taxon>Brassicaceae</taxon>
        <taxon>Thlaspideae</taxon>
        <taxon>Thlaspi</taxon>
    </lineage>
</organism>
<evidence type="ECO:0000256" key="1">
    <source>
        <dbReference type="ARBA" id="ARBA00004167"/>
    </source>
</evidence>
<feature type="region of interest" description="Disordered" evidence="5">
    <location>
        <begin position="1"/>
        <end position="27"/>
    </location>
</feature>
<protein>
    <recommendedName>
        <fullName evidence="7">Late embryogenesis abundant protein LEA-2 subgroup domain-containing protein</fullName>
    </recommendedName>
</protein>
<evidence type="ECO:0000256" key="4">
    <source>
        <dbReference type="ARBA" id="ARBA00023136"/>
    </source>
</evidence>
<evidence type="ECO:0000313" key="9">
    <source>
        <dbReference type="Proteomes" id="UP000836841"/>
    </source>
</evidence>
<dbReference type="Gene3D" id="2.60.40.1820">
    <property type="match status" value="1"/>
</dbReference>
<name>A0AAU9RSS7_THLAR</name>
<evidence type="ECO:0000256" key="2">
    <source>
        <dbReference type="ARBA" id="ARBA00022692"/>
    </source>
</evidence>
<evidence type="ECO:0000313" key="8">
    <source>
        <dbReference type="EMBL" id="CAH2049773.1"/>
    </source>
</evidence>
<gene>
    <name evidence="8" type="ORF">TAV2_LOCUS8424</name>
</gene>
<dbReference type="InterPro" id="IPR044839">
    <property type="entry name" value="NDR1-like"/>
</dbReference>
<dbReference type="PANTHER" id="PTHR31234">
    <property type="entry name" value="LATE EMBRYOGENESIS ABUNDANT (LEA) HYDROXYPROLINE-RICH GLYCOPROTEIN FAMILY"/>
    <property type="match status" value="1"/>
</dbReference>
<keyword evidence="3 6" id="KW-1133">Transmembrane helix</keyword>
<evidence type="ECO:0000256" key="3">
    <source>
        <dbReference type="ARBA" id="ARBA00022989"/>
    </source>
</evidence>
<accession>A0AAU9RSS7</accession>
<dbReference type="GO" id="GO:0005886">
    <property type="term" value="C:plasma membrane"/>
    <property type="evidence" value="ECO:0007669"/>
    <property type="project" value="TreeGrafter"/>
</dbReference>
<comment type="caution">
    <text evidence="8">The sequence shown here is derived from an EMBL/GenBank/DDBJ whole genome shotgun (WGS) entry which is preliminary data.</text>
</comment>
<dbReference type="InterPro" id="IPR004864">
    <property type="entry name" value="LEA_2"/>
</dbReference>
<proteinExistence type="predicted"/>
<keyword evidence="4 6" id="KW-0472">Membrane</keyword>
<reference evidence="8 9" key="1">
    <citation type="submission" date="2022-03" db="EMBL/GenBank/DDBJ databases">
        <authorList>
            <person name="Nunn A."/>
            <person name="Chopra R."/>
            <person name="Nunn A."/>
            <person name="Contreras Garrido A."/>
        </authorList>
    </citation>
    <scope>NUCLEOTIDE SEQUENCE [LARGE SCALE GENOMIC DNA]</scope>
</reference>
<dbReference type="Proteomes" id="UP000836841">
    <property type="component" value="Unassembled WGS sequence"/>
</dbReference>
<feature type="transmembrane region" description="Helical" evidence="6">
    <location>
        <begin position="62"/>
        <end position="84"/>
    </location>
</feature>